<evidence type="ECO:0000313" key="2">
    <source>
        <dbReference type="EMBL" id="OLN28024.1"/>
    </source>
</evidence>
<dbReference type="RefSeq" id="WP_075366644.1">
    <property type="nucleotide sequence ID" value="NZ_MLBF01000048.1"/>
</dbReference>
<dbReference type="Proteomes" id="UP000186102">
    <property type="component" value="Unassembled WGS sequence"/>
</dbReference>
<keyword evidence="1" id="KW-0472">Membrane</keyword>
<evidence type="ECO:0008006" key="4">
    <source>
        <dbReference type="Google" id="ProtNLM"/>
    </source>
</evidence>
<dbReference type="OrthoDB" id="5461404at2"/>
<name>A0A1Q8QL17_9FIRM</name>
<reference evidence="2 3" key="1">
    <citation type="submission" date="2016-09" db="EMBL/GenBank/DDBJ databases">
        <title>Complete genome of Desulfosporosinus sp. OL.</title>
        <authorList>
            <person name="Mardanov A."/>
            <person name="Beletsky A."/>
            <person name="Panova A."/>
            <person name="Karnachuk O."/>
            <person name="Ravin N."/>
        </authorList>
    </citation>
    <scope>NUCLEOTIDE SEQUENCE [LARGE SCALE GENOMIC DNA]</scope>
    <source>
        <strain evidence="2 3">OL</strain>
    </source>
</reference>
<keyword evidence="1" id="KW-0812">Transmembrane</keyword>
<organism evidence="2 3">
    <name type="scientific">Desulfosporosinus metallidurans</name>
    <dbReference type="NCBI Taxonomy" id="1888891"/>
    <lineage>
        <taxon>Bacteria</taxon>
        <taxon>Bacillati</taxon>
        <taxon>Bacillota</taxon>
        <taxon>Clostridia</taxon>
        <taxon>Eubacteriales</taxon>
        <taxon>Desulfitobacteriaceae</taxon>
        <taxon>Desulfosporosinus</taxon>
    </lineage>
</organism>
<proteinExistence type="predicted"/>
<protein>
    <recommendedName>
        <fullName evidence="4">SHOCT domain-containing protein</fullName>
    </recommendedName>
</protein>
<evidence type="ECO:0000313" key="3">
    <source>
        <dbReference type="Proteomes" id="UP000186102"/>
    </source>
</evidence>
<evidence type="ECO:0000256" key="1">
    <source>
        <dbReference type="SAM" id="Phobius"/>
    </source>
</evidence>
<feature type="transmembrane region" description="Helical" evidence="1">
    <location>
        <begin position="12"/>
        <end position="34"/>
    </location>
</feature>
<dbReference type="AlphaFoldDB" id="A0A1Q8QL17"/>
<keyword evidence="1" id="KW-1133">Transmembrane helix</keyword>
<dbReference type="EMBL" id="MLBF01000048">
    <property type="protein sequence ID" value="OLN28024.1"/>
    <property type="molecule type" value="Genomic_DNA"/>
</dbReference>
<comment type="caution">
    <text evidence="2">The sequence shown here is derived from an EMBL/GenBank/DDBJ whole genome shotgun (WGS) entry which is preliminary data.</text>
</comment>
<keyword evidence="3" id="KW-1185">Reference proteome</keyword>
<sequence length="79" mass="9272">MFGGWGLFVGDGFWGMGIHLFFWIVLIALIIYLFRRIGSRILIRRIIEPDQALDVLLGRYACGEIDLKEYQKRKKELLL</sequence>
<gene>
    <name evidence="2" type="ORF">DSOL_4281</name>
</gene>
<accession>A0A1Q8QL17</accession>